<dbReference type="AlphaFoldDB" id="A0A7W9ZKK2"/>
<dbReference type="InterPro" id="IPR036271">
    <property type="entry name" value="Tet_transcr_reg_TetR-rel_C_sf"/>
</dbReference>
<keyword evidence="1" id="KW-0805">Transcription regulation</keyword>
<dbReference type="SUPFAM" id="SSF46689">
    <property type="entry name" value="Homeodomain-like"/>
    <property type="match status" value="1"/>
</dbReference>
<evidence type="ECO:0000259" key="6">
    <source>
        <dbReference type="PROSITE" id="PS50977"/>
    </source>
</evidence>
<feature type="region of interest" description="Disordered" evidence="5">
    <location>
        <begin position="1"/>
        <end position="22"/>
    </location>
</feature>
<dbReference type="RefSeq" id="WP_184265137.1">
    <property type="nucleotide sequence ID" value="NZ_JACIIX010000015.1"/>
</dbReference>
<dbReference type="GO" id="GO:0003700">
    <property type="term" value="F:DNA-binding transcription factor activity"/>
    <property type="evidence" value="ECO:0007669"/>
    <property type="project" value="TreeGrafter"/>
</dbReference>
<evidence type="ECO:0000256" key="5">
    <source>
        <dbReference type="SAM" id="MobiDB-lite"/>
    </source>
</evidence>
<accession>A0A7W9ZKK2</accession>
<dbReference type="Pfam" id="PF00440">
    <property type="entry name" value="TetR_N"/>
    <property type="match status" value="1"/>
</dbReference>
<organism evidence="7 8">
    <name type="scientific">Novispirillum itersonii</name>
    <name type="common">Aquaspirillum itersonii</name>
    <dbReference type="NCBI Taxonomy" id="189"/>
    <lineage>
        <taxon>Bacteria</taxon>
        <taxon>Pseudomonadati</taxon>
        <taxon>Pseudomonadota</taxon>
        <taxon>Alphaproteobacteria</taxon>
        <taxon>Rhodospirillales</taxon>
        <taxon>Novispirillaceae</taxon>
        <taxon>Novispirillum</taxon>
    </lineage>
</organism>
<evidence type="ECO:0000256" key="2">
    <source>
        <dbReference type="ARBA" id="ARBA00023125"/>
    </source>
</evidence>
<protein>
    <submittedName>
        <fullName evidence="7">AcrR family transcriptional regulator</fullName>
    </submittedName>
</protein>
<comment type="caution">
    <text evidence="7">The sequence shown here is derived from an EMBL/GenBank/DDBJ whole genome shotgun (WGS) entry which is preliminary data.</text>
</comment>
<dbReference type="PANTHER" id="PTHR30055">
    <property type="entry name" value="HTH-TYPE TRANSCRIPTIONAL REGULATOR RUTR"/>
    <property type="match status" value="1"/>
</dbReference>
<dbReference type="Gene3D" id="1.10.357.10">
    <property type="entry name" value="Tetracycline Repressor, domain 2"/>
    <property type="match status" value="1"/>
</dbReference>
<dbReference type="PANTHER" id="PTHR30055:SF234">
    <property type="entry name" value="HTH-TYPE TRANSCRIPTIONAL REGULATOR BETI"/>
    <property type="match status" value="1"/>
</dbReference>
<sequence length="238" mass="25682">MGDRQPGGTSGNPGGRRARARTAQEQELVRRQFLECARRVHARDGASGLTMRRLAAEAGYSPGAIYLYFPSRQELLRELWAEDLQGLLAAMQAAMEAPGVRGQAPGARLMALFQAYAAFWWQRQDPFRALFLEADHQFVQDRVAFAADPVVIQVNTFITGQVRAVMAEATGQADADVPEEQVNVTAHGLLAAVNGVISLHIGNGGFPWADRGAMIDYVLTALTAGLSAHGVRGVSARP</sequence>
<evidence type="ECO:0000313" key="8">
    <source>
        <dbReference type="Proteomes" id="UP000544872"/>
    </source>
</evidence>
<dbReference type="PROSITE" id="PS50977">
    <property type="entry name" value="HTH_TETR_2"/>
    <property type="match status" value="1"/>
</dbReference>
<feature type="domain" description="HTH tetR-type" evidence="6">
    <location>
        <begin position="27"/>
        <end position="87"/>
    </location>
</feature>
<feature type="DNA-binding region" description="H-T-H motif" evidence="4">
    <location>
        <begin position="50"/>
        <end position="69"/>
    </location>
</feature>
<reference evidence="7 8" key="1">
    <citation type="submission" date="2020-08" db="EMBL/GenBank/DDBJ databases">
        <title>Genomic Encyclopedia of Type Strains, Phase IV (KMG-IV): sequencing the most valuable type-strain genomes for metagenomic binning, comparative biology and taxonomic classification.</title>
        <authorList>
            <person name="Goeker M."/>
        </authorList>
    </citation>
    <scope>NUCLEOTIDE SEQUENCE [LARGE SCALE GENOMIC DNA]</scope>
    <source>
        <strain evidence="7 8">DSM 11590</strain>
    </source>
</reference>
<dbReference type="SUPFAM" id="SSF48498">
    <property type="entry name" value="Tetracyclin repressor-like, C-terminal domain"/>
    <property type="match status" value="1"/>
</dbReference>
<evidence type="ECO:0000256" key="4">
    <source>
        <dbReference type="PROSITE-ProRule" id="PRU00335"/>
    </source>
</evidence>
<keyword evidence="3" id="KW-0804">Transcription</keyword>
<keyword evidence="2 4" id="KW-0238">DNA-binding</keyword>
<gene>
    <name evidence="7" type="ORF">FHS48_003375</name>
</gene>
<dbReference type="InterPro" id="IPR001647">
    <property type="entry name" value="HTH_TetR"/>
</dbReference>
<dbReference type="PRINTS" id="PR00455">
    <property type="entry name" value="HTHTETR"/>
</dbReference>
<evidence type="ECO:0000256" key="3">
    <source>
        <dbReference type="ARBA" id="ARBA00023163"/>
    </source>
</evidence>
<dbReference type="EMBL" id="JACIIX010000015">
    <property type="protein sequence ID" value="MBB6211929.1"/>
    <property type="molecule type" value="Genomic_DNA"/>
</dbReference>
<evidence type="ECO:0000313" key="7">
    <source>
        <dbReference type="EMBL" id="MBB6211929.1"/>
    </source>
</evidence>
<dbReference type="Proteomes" id="UP000544872">
    <property type="component" value="Unassembled WGS sequence"/>
</dbReference>
<proteinExistence type="predicted"/>
<dbReference type="InterPro" id="IPR050109">
    <property type="entry name" value="HTH-type_TetR-like_transc_reg"/>
</dbReference>
<keyword evidence="8" id="KW-1185">Reference proteome</keyword>
<evidence type="ECO:0000256" key="1">
    <source>
        <dbReference type="ARBA" id="ARBA00023015"/>
    </source>
</evidence>
<dbReference type="InterPro" id="IPR009057">
    <property type="entry name" value="Homeodomain-like_sf"/>
</dbReference>
<dbReference type="GO" id="GO:0000976">
    <property type="term" value="F:transcription cis-regulatory region binding"/>
    <property type="evidence" value="ECO:0007669"/>
    <property type="project" value="TreeGrafter"/>
</dbReference>
<name>A0A7W9ZKK2_NOVIT</name>